<dbReference type="AlphaFoldDB" id="A0A918JLB8"/>
<dbReference type="InterPro" id="IPR000873">
    <property type="entry name" value="AMP-dep_synth/lig_dom"/>
</dbReference>
<dbReference type="PANTHER" id="PTHR24096">
    <property type="entry name" value="LONG-CHAIN-FATTY-ACID--COA LIGASE"/>
    <property type="match status" value="1"/>
</dbReference>
<sequence>MKDSSGDNQVMSPIKRKFWPKGVPANGSVPQVTLPHYLETAALRYPDKAAIIYCGRHISYRELRQHVHAMAGFLQQKMQLARGDRVLLMSQNCPQFVIAFYAVLQLGAVVVPVNAMCTTSEIQHYMDDSGARFAFVAQELLKQVVPCMQSNREDGLRHVMVHSYHDFVEDLADPDLPDFVRQHSDLALSDGMVAFSEALQAGLSAGAVQTYPDDFCVLPYTSGTTGKPKGCIHTHATLLASLVNSAIWRNLHAESVMLSVAPMFHMLGMQNGMNMPIMLGGTVVMMPRWNADLALKLMEKHRVSVWTAPPAMVLDCFSQPSADQRDLSSLALLSGGGAAMPEAIAAMLKTRFGIVYNEGYGMTETASFLHCNPLEHSKRQCLGIPTQGVDSRIVDPGTLQELSQGEVGELITSGPQVMKGYWQNEQANQESFLERDGRVFFRTGDLARIDEEGYFFMCDRLKRMINVSGYKVWPSEVENTFYDHPAVHEVCIVGIQDSVKGEVVKALVVLKPEYKGQLSERDLIAWARENMAVYKAPRLLEFVEKLPKSNTGKIMWRKLQADQNNITGEKV</sequence>
<dbReference type="Gene3D" id="3.40.50.12780">
    <property type="entry name" value="N-terminal domain of ligase-like"/>
    <property type="match status" value="1"/>
</dbReference>
<dbReference type="PROSITE" id="PS00455">
    <property type="entry name" value="AMP_BINDING"/>
    <property type="match status" value="1"/>
</dbReference>
<evidence type="ECO:0000313" key="6">
    <source>
        <dbReference type="Proteomes" id="UP000608345"/>
    </source>
</evidence>
<organism evidence="5 6">
    <name type="scientific">Advenella faeciporci</name>
    <dbReference type="NCBI Taxonomy" id="797535"/>
    <lineage>
        <taxon>Bacteria</taxon>
        <taxon>Pseudomonadati</taxon>
        <taxon>Pseudomonadota</taxon>
        <taxon>Betaproteobacteria</taxon>
        <taxon>Burkholderiales</taxon>
        <taxon>Alcaligenaceae</taxon>
    </lineage>
</organism>
<protein>
    <submittedName>
        <fullName evidence="5">Long-chain-fatty-acid--CoA ligase</fullName>
    </submittedName>
</protein>
<dbReference type="Pfam" id="PF00501">
    <property type="entry name" value="AMP-binding"/>
    <property type="match status" value="1"/>
</dbReference>
<dbReference type="Proteomes" id="UP000608345">
    <property type="component" value="Unassembled WGS sequence"/>
</dbReference>
<evidence type="ECO:0000259" key="4">
    <source>
        <dbReference type="Pfam" id="PF13193"/>
    </source>
</evidence>
<feature type="domain" description="AMP-dependent synthetase/ligase" evidence="3">
    <location>
        <begin position="38"/>
        <end position="422"/>
    </location>
</feature>
<comment type="similarity">
    <text evidence="1">Belongs to the ATP-dependent AMP-binding enzyme family.</text>
</comment>
<feature type="domain" description="AMP-binding enzyme C-terminal" evidence="4">
    <location>
        <begin position="476"/>
        <end position="553"/>
    </location>
</feature>
<dbReference type="Pfam" id="PF13193">
    <property type="entry name" value="AMP-binding_C"/>
    <property type="match status" value="1"/>
</dbReference>
<comment type="caution">
    <text evidence="5">The sequence shown here is derived from an EMBL/GenBank/DDBJ whole genome shotgun (WGS) entry which is preliminary data.</text>
</comment>
<evidence type="ECO:0000256" key="1">
    <source>
        <dbReference type="ARBA" id="ARBA00006432"/>
    </source>
</evidence>
<dbReference type="RefSeq" id="WP_229793948.1">
    <property type="nucleotide sequence ID" value="NZ_BAABFY010000014.1"/>
</dbReference>
<dbReference type="PANTHER" id="PTHR24096:SF149">
    <property type="entry name" value="AMP-BINDING DOMAIN-CONTAINING PROTEIN-RELATED"/>
    <property type="match status" value="1"/>
</dbReference>
<evidence type="ECO:0000313" key="5">
    <source>
        <dbReference type="EMBL" id="GGW87499.1"/>
    </source>
</evidence>
<proteinExistence type="inferred from homology"/>
<dbReference type="EMBL" id="BMYS01000010">
    <property type="protein sequence ID" value="GGW87499.1"/>
    <property type="molecule type" value="Genomic_DNA"/>
</dbReference>
<reference evidence="5" key="1">
    <citation type="journal article" date="2014" name="Int. J. Syst. Evol. Microbiol.">
        <title>Complete genome sequence of Corynebacterium casei LMG S-19264T (=DSM 44701T), isolated from a smear-ripened cheese.</title>
        <authorList>
            <consortium name="US DOE Joint Genome Institute (JGI-PGF)"/>
            <person name="Walter F."/>
            <person name="Albersmeier A."/>
            <person name="Kalinowski J."/>
            <person name="Ruckert C."/>
        </authorList>
    </citation>
    <scope>NUCLEOTIDE SEQUENCE</scope>
    <source>
        <strain evidence="5">KCTC 23732</strain>
    </source>
</reference>
<dbReference type="InterPro" id="IPR045851">
    <property type="entry name" value="AMP-bd_C_sf"/>
</dbReference>
<dbReference type="NCBIfam" id="NF006181">
    <property type="entry name" value="PRK08314.1"/>
    <property type="match status" value="1"/>
</dbReference>
<reference evidence="5" key="2">
    <citation type="submission" date="2020-09" db="EMBL/GenBank/DDBJ databases">
        <authorList>
            <person name="Sun Q."/>
            <person name="Kim S."/>
        </authorList>
    </citation>
    <scope>NUCLEOTIDE SEQUENCE</scope>
    <source>
        <strain evidence="5">KCTC 23732</strain>
    </source>
</reference>
<gene>
    <name evidence="5" type="ORF">GCM10011450_16890</name>
</gene>
<dbReference type="InterPro" id="IPR042099">
    <property type="entry name" value="ANL_N_sf"/>
</dbReference>
<dbReference type="InterPro" id="IPR025110">
    <property type="entry name" value="AMP-bd_C"/>
</dbReference>
<accession>A0A918JLB8</accession>
<keyword evidence="6" id="KW-1185">Reference proteome</keyword>
<dbReference type="InterPro" id="IPR020845">
    <property type="entry name" value="AMP-binding_CS"/>
</dbReference>
<keyword evidence="2 5" id="KW-0436">Ligase</keyword>
<evidence type="ECO:0000256" key="2">
    <source>
        <dbReference type="ARBA" id="ARBA00022598"/>
    </source>
</evidence>
<dbReference type="GO" id="GO:0016405">
    <property type="term" value="F:CoA-ligase activity"/>
    <property type="evidence" value="ECO:0007669"/>
    <property type="project" value="TreeGrafter"/>
</dbReference>
<dbReference type="SUPFAM" id="SSF56801">
    <property type="entry name" value="Acetyl-CoA synthetase-like"/>
    <property type="match status" value="1"/>
</dbReference>
<evidence type="ECO:0000259" key="3">
    <source>
        <dbReference type="Pfam" id="PF00501"/>
    </source>
</evidence>
<dbReference type="Gene3D" id="3.30.300.30">
    <property type="match status" value="1"/>
</dbReference>
<name>A0A918JLB8_9BURK</name>